<evidence type="ECO:0008006" key="3">
    <source>
        <dbReference type="Google" id="ProtNLM"/>
    </source>
</evidence>
<organism evidence="1 2">
    <name type="scientific">Tritonibacter multivorans</name>
    <dbReference type="NCBI Taxonomy" id="928856"/>
    <lineage>
        <taxon>Bacteria</taxon>
        <taxon>Pseudomonadati</taxon>
        <taxon>Pseudomonadota</taxon>
        <taxon>Alphaproteobacteria</taxon>
        <taxon>Rhodobacterales</taxon>
        <taxon>Paracoccaceae</taxon>
        <taxon>Tritonibacter</taxon>
    </lineage>
</organism>
<accession>A0A0P1G621</accession>
<name>A0A0P1G621_9RHOB</name>
<gene>
    <name evidence="1" type="ORF">TRM7557_01205</name>
</gene>
<dbReference type="STRING" id="928856.SAMN04488049_11941"/>
<sequence>MSLAAQNQEDRLLSLASDLVDRTPEPPSFLGAGIMAAAALDLAHDSRSFARKLEIAHALVLRECVTLAEDLGLIEIDDRQDRSQRLFFRLSDLGRSRVSACVTG</sequence>
<evidence type="ECO:0000313" key="2">
    <source>
        <dbReference type="Proteomes" id="UP000052022"/>
    </source>
</evidence>
<dbReference type="RefSeq" id="WP_058289314.1">
    <property type="nucleotide sequence ID" value="NZ_CYSD01000017.1"/>
</dbReference>
<dbReference type="Proteomes" id="UP000052022">
    <property type="component" value="Unassembled WGS sequence"/>
</dbReference>
<protein>
    <recommendedName>
        <fullName evidence="3">Formate dehydrogenase F4B subunit</fullName>
    </recommendedName>
</protein>
<proteinExistence type="predicted"/>
<keyword evidence="2" id="KW-1185">Reference proteome</keyword>
<evidence type="ECO:0000313" key="1">
    <source>
        <dbReference type="EMBL" id="CUH77090.1"/>
    </source>
</evidence>
<dbReference type="AlphaFoldDB" id="A0A0P1G621"/>
<dbReference type="EMBL" id="CYSD01000017">
    <property type="protein sequence ID" value="CUH77090.1"/>
    <property type="molecule type" value="Genomic_DNA"/>
</dbReference>
<reference evidence="1 2" key="1">
    <citation type="submission" date="2015-09" db="EMBL/GenBank/DDBJ databases">
        <authorList>
            <consortium name="Swine Surveillance"/>
        </authorList>
    </citation>
    <scope>NUCLEOTIDE SEQUENCE [LARGE SCALE GENOMIC DNA]</scope>
    <source>
        <strain evidence="1 2">CECT 7557</strain>
    </source>
</reference>